<protein>
    <submittedName>
        <fullName evidence="1">Isopentenyl-diphosphate delta-isomerase</fullName>
        <ecNumber evidence="1">5.3.3.2</ecNumber>
    </submittedName>
</protein>
<name>A0ABQ0JQU1_9VIBR</name>
<sequence>MLEDIGTISYRTKFDNGLTENELDHVVIAESNTVELDVNDKEAEACEWQSNEAIAERLAETPQAYTAWFKLVFDKVNQHLAEK</sequence>
<dbReference type="GO" id="GO:0004452">
    <property type="term" value="F:isopentenyl-diphosphate delta-isomerase activity"/>
    <property type="evidence" value="ECO:0007669"/>
    <property type="project" value="UniProtKB-EC"/>
</dbReference>
<comment type="caution">
    <text evidence="1">The sequence shown here is derived from an EMBL/GenBank/DDBJ whole genome shotgun (WGS) entry which is preliminary data.</text>
</comment>
<dbReference type="EC" id="5.3.3.2" evidence="1"/>
<keyword evidence="2" id="KW-1185">Reference proteome</keyword>
<proteinExistence type="predicted"/>
<reference evidence="2" key="1">
    <citation type="submission" date="2014-09" db="EMBL/GenBank/DDBJ databases">
        <title>Vibrio variabilis JCM 19239. (C206) whole genome shotgun sequence.</title>
        <authorList>
            <person name="Sawabe T."/>
            <person name="Meirelles P."/>
            <person name="Nakanishi M."/>
            <person name="Sayaka M."/>
            <person name="Hattori M."/>
            <person name="Ohkuma M."/>
        </authorList>
    </citation>
    <scope>NUCLEOTIDE SEQUENCE [LARGE SCALE GENOMIC DNA]</scope>
    <source>
        <strain evidence="2">JCM 19239</strain>
    </source>
</reference>
<evidence type="ECO:0000313" key="2">
    <source>
        <dbReference type="Proteomes" id="UP000029223"/>
    </source>
</evidence>
<dbReference type="EMBL" id="BBMS01000133">
    <property type="protein sequence ID" value="GAL31122.1"/>
    <property type="molecule type" value="Genomic_DNA"/>
</dbReference>
<dbReference type="InterPro" id="IPR015797">
    <property type="entry name" value="NUDIX_hydrolase-like_dom_sf"/>
</dbReference>
<accession>A0ABQ0JQU1</accession>
<gene>
    <name evidence="1" type="ORF">JCM19239_1839</name>
</gene>
<dbReference type="Gene3D" id="3.90.79.10">
    <property type="entry name" value="Nucleoside Triphosphate Pyrophosphohydrolase"/>
    <property type="match status" value="1"/>
</dbReference>
<organism evidence="1 2">
    <name type="scientific">Vibrio variabilis</name>
    <dbReference type="NCBI Taxonomy" id="990271"/>
    <lineage>
        <taxon>Bacteria</taxon>
        <taxon>Pseudomonadati</taxon>
        <taxon>Pseudomonadota</taxon>
        <taxon>Gammaproteobacteria</taxon>
        <taxon>Vibrionales</taxon>
        <taxon>Vibrionaceae</taxon>
        <taxon>Vibrio</taxon>
    </lineage>
</organism>
<evidence type="ECO:0000313" key="1">
    <source>
        <dbReference type="EMBL" id="GAL31122.1"/>
    </source>
</evidence>
<dbReference type="SUPFAM" id="SSF55811">
    <property type="entry name" value="Nudix"/>
    <property type="match status" value="1"/>
</dbReference>
<dbReference type="Proteomes" id="UP000029223">
    <property type="component" value="Unassembled WGS sequence"/>
</dbReference>
<keyword evidence="1" id="KW-0413">Isomerase</keyword>